<evidence type="ECO:0000256" key="1">
    <source>
        <dbReference type="ARBA" id="ARBA00023015"/>
    </source>
</evidence>
<keyword evidence="3" id="KW-0804">Transcription</keyword>
<evidence type="ECO:0000313" key="4">
    <source>
        <dbReference type="EMBL" id="NOU58432.1"/>
    </source>
</evidence>
<dbReference type="InterPro" id="IPR052362">
    <property type="entry name" value="HTH-GbsR_regulator"/>
</dbReference>
<dbReference type="PANTHER" id="PTHR38465">
    <property type="entry name" value="HTH-TYPE TRANSCRIPTIONAL REGULATOR MJ1563-RELATED"/>
    <property type="match status" value="1"/>
</dbReference>
<dbReference type="RefSeq" id="WP_171593688.1">
    <property type="nucleotide sequence ID" value="NZ_RZNH01000001.1"/>
</dbReference>
<evidence type="ECO:0000313" key="5">
    <source>
        <dbReference type="Proteomes" id="UP000732105"/>
    </source>
</evidence>
<organism evidence="4 5">
    <name type="scientific">Marinifilum caeruleilacunae</name>
    <dbReference type="NCBI Taxonomy" id="2499076"/>
    <lineage>
        <taxon>Bacteria</taxon>
        <taxon>Pseudomonadati</taxon>
        <taxon>Bacteroidota</taxon>
        <taxon>Bacteroidia</taxon>
        <taxon>Marinilabiliales</taxon>
        <taxon>Marinifilaceae</taxon>
    </lineage>
</organism>
<protein>
    <submittedName>
        <fullName evidence="4">ArsR family transcriptional regulator</fullName>
    </submittedName>
</protein>
<name>A0ABX1WR20_9BACT</name>
<reference evidence="4 5" key="1">
    <citation type="submission" date="2018-12" db="EMBL/GenBank/DDBJ databases">
        <title>Marinifilum JC070 sp. nov., a marine bacterium isolated from Yongle Blue Hole in the South China Sea.</title>
        <authorList>
            <person name="Fu T."/>
        </authorList>
    </citation>
    <scope>NUCLEOTIDE SEQUENCE [LARGE SCALE GENOMIC DNA]</scope>
    <source>
        <strain evidence="4 5">JC070</strain>
    </source>
</reference>
<dbReference type="EMBL" id="RZNH01000001">
    <property type="protein sequence ID" value="NOU58432.1"/>
    <property type="molecule type" value="Genomic_DNA"/>
</dbReference>
<accession>A0ABX1WR20</accession>
<dbReference type="SUPFAM" id="SSF46785">
    <property type="entry name" value="Winged helix' DNA-binding domain"/>
    <property type="match status" value="1"/>
</dbReference>
<evidence type="ECO:0000256" key="2">
    <source>
        <dbReference type="ARBA" id="ARBA00023125"/>
    </source>
</evidence>
<keyword evidence="2" id="KW-0238">DNA-binding</keyword>
<evidence type="ECO:0000256" key="3">
    <source>
        <dbReference type="ARBA" id="ARBA00023163"/>
    </source>
</evidence>
<dbReference type="CDD" id="cd00090">
    <property type="entry name" value="HTH_ARSR"/>
    <property type="match status" value="1"/>
</dbReference>
<dbReference type="InterPro" id="IPR036388">
    <property type="entry name" value="WH-like_DNA-bd_sf"/>
</dbReference>
<dbReference type="Gene3D" id="1.10.10.10">
    <property type="entry name" value="Winged helix-like DNA-binding domain superfamily/Winged helix DNA-binding domain"/>
    <property type="match status" value="1"/>
</dbReference>
<comment type="caution">
    <text evidence="4">The sequence shown here is derived from an EMBL/GenBank/DDBJ whole genome shotgun (WGS) entry which is preliminary data.</text>
</comment>
<gene>
    <name evidence="4" type="ORF">ELS83_01285</name>
</gene>
<proteinExistence type="predicted"/>
<keyword evidence="1" id="KW-0805">Transcription regulation</keyword>
<dbReference type="InterPro" id="IPR011991">
    <property type="entry name" value="ArsR-like_HTH"/>
</dbReference>
<dbReference type="Proteomes" id="UP000732105">
    <property type="component" value="Unassembled WGS sequence"/>
</dbReference>
<dbReference type="PANTHER" id="PTHR38465:SF1">
    <property type="entry name" value="HTH-TYPE TRANSCRIPTIONAL REGULATOR MJ1563-RELATED"/>
    <property type="match status" value="1"/>
</dbReference>
<keyword evidence="5" id="KW-1185">Reference proteome</keyword>
<sequence length="169" mass="19897">MKNLNDIEEKKKEIVERYGMFMEKNENFPPIAARIFSTLLFTENNGNTFEELVNFLGASKSTISTNLQKLGNMEIVEYYTKPGDRKKYFRLSPVGFLAFIDRDLKKVKTERNLIEEVIQLKQRANELITDPNKKFEFHEDHPYLDYLNSSVEGMETLKEQIINKCMKQK</sequence>
<dbReference type="InterPro" id="IPR036390">
    <property type="entry name" value="WH_DNA-bd_sf"/>
</dbReference>